<reference evidence="2" key="1">
    <citation type="submission" date="2022-11" db="UniProtKB">
        <authorList>
            <consortium name="WormBaseParasite"/>
        </authorList>
    </citation>
    <scope>IDENTIFICATION</scope>
</reference>
<protein>
    <submittedName>
        <fullName evidence="2">TATA-binding protein interacting (TIP20) domain-containing protein</fullName>
    </submittedName>
</protein>
<dbReference type="WBParaSite" id="JU765_v2.g15588.t1">
    <property type="protein sequence ID" value="JU765_v2.g15588.t1"/>
    <property type="gene ID" value="JU765_v2.g15588"/>
</dbReference>
<sequence>MSDLIEKMGSSDKDFRFMAVNDLMENIKNKSIALDDNAENQAIQNLIKMLDDSNAEVQNLVVHCIGLAISNIDQARMKNIVDRLCEEMNNSNENIRDAASMAVHCAVKDYSSTKNVPFTVLVEHAMPHFVKILNSCQDHNVVDRLLDILAITFRMAGNQIEWKYKDITTVLFKHAESDRVGIRKRAQQALSCYAGVVTTSVYSEILGTVHDACEKCVSDNGRLKTYIMTAATTCKNSGSRFAAFLPEFCGLFIKICRENHDDEVRESIIGAFEIFFQRCPQAVDEFRAEISKIVIESLSYDPNYSYDSDNEDAMDIDDEKEGGSDDDDASDYSDDDDVSWKVRRAAAKCIEAIITYRTNCLHENYITFGPLLIKRLNEREDNVKQDILNAYMALLEQTRVLLPDSIMPFTLRGDYNEQEQFSLDKFHQFIDDKLNPMRKQIFEDLAKQIPLLIRRLCSVQKTKNVRVIVHTFVLLGTLLRAYPGSLGSHLPVLARGIKISLMDRDGSFKTFTLRFLSLFFATHRYEDYCQNIPLIIDDILKLASDSFSKVASEAIEAVNFFIRSMTAASNIEMQIVERIYILLVEKLKVADMDQEVKDKTIVGMGFFIFGFGDKVGSSLDSTLSLLSERVGNEISRQASLKAMTIIARSDKLFKIKSVIPELVLHFPKLLRKTSRSLKISVLNLAFALADRKEDVFSGVNLNETIAEIPMLLNDSDLQIAQLALKLMTRLIKTQPSFIENNGILNAAIQLSKSSLIQTSSQKALLGYFAAVVEFGKAGMFEQLVKEFLSIVTENAVLHKNAFITIAKCIATVSCASKNITQCVQLSQQLQQCVTKGKTDAVKILGILSLGELGRYFPEVYNQSSVDPAAIAISCFQTSSEDLNMMASQALGSLAVGNIQRFLPFILNQIQELPKRQYLFIYALKELITSETVDEAGQQLFKDKMDSIWNVLIHPTNANEESTRIIVAECLGKLAMMNPEKYLSNLSQSFNSSDHLTRSCALIAVRFMIQDQPIPADDKLASILPDFLIRGVKDVDIETRRLAIVLLNTIAHHKPRFIRNLLGSLLPDIYNETNPHPDLQHEVEMGPFKHLVDEGLELRKSAFECLYSLAEHCMEQLQLGEFIIRIQNGLNDHHDIKQLSYLTIVRLSEICPLQLAPHAEEIVKIMKNQLLIKPKQNSVKLENDKQEEMKRCVIKALLAMKNMQAHERLIAVQEFYDFINSTPELSAMMNEIRSENSSR</sequence>
<dbReference type="Proteomes" id="UP000887576">
    <property type="component" value="Unplaced"/>
</dbReference>
<accession>A0AC34QER3</accession>
<proteinExistence type="predicted"/>
<name>A0AC34QER3_9BILA</name>
<organism evidence="1 2">
    <name type="scientific">Panagrolaimus sp. JU765</name>
    <dbReference type="NCBI Taxonomy" id="591449"/>
    <lineage>
        <taxon>Eukaryota</taxon>
        <taxon>Metazoa</taxon>
        <taxon>Ecdysozoa</taxon>
        <taxon>Nematoda</taxon>
        <taxon>Chromadorea</taxon>
        <taxon>Rhabditida</taxon>
        <taxon>Tylenchina</taxon>
        <taxon>Panagrolaimomorpha</taxon>
        <taxon>Panagrolaimoidea</taxon>
        <taxon>Panagrolaimidae</taxon>
        <taxon>Panagrolaimus</taxon>
    </lineage>
</organism>
<evidence type="ECO:0000313" key="1">
    <source>
        <dbReference type="Proteomes" id="UP000887576"/>
    </source>
</evidence>
<evidence type="ECO:0000313" key="2">
    <source>
        <dbReference type="WBParaSite" id="JU765_v2.g15588.t1"/>
    </source>
</evidence>